<gene>
    <name evidence="1" type="ORF">S01H1_71851</name>
</gene>
<evidence type="ECO:0000313" key="1">
    <source>
        <dbReference type="EMBL" id="GAG30461.1"/>
    </source>
</evidence>
<comment type="caution">
    <text evidence="1">The sequence shown here is derived from an EMBL/GenBank/DDBJ whole genome shotgun (WGS) entry which is preliminary data.</text>
</comment>
<protein>
    <submittedName>
        <fullName evidence="1">Uncharacterized protein</fullName>
    </submittedName>
</protein>
<accession>X0Y0Q9</accession>
<proteinExistence type="predicted"/>
<reference evidence="1" key="1">
    <citation type="journal article" date="2014" name="Front. Microbiol.">
        <title>High frequency of phylogenetically diverse reductive dehalogenase-homologous genes in deep subseafloor sedimentary metagenomes.</title>
        <authorList>
            <person name="Kawai M."/>
            <person name="Futagami T."/>
            <person name="Toyoda A."/>
            <person name="Takaki Y."/>
            <person name="Nishi S."/>
            <person name="Hori S."/>
            <person name="Arai W."/>
            <person name="Tsubouchi T."/>
            <person name="Morono Y."/>
            <person name="Uchiyama I."/>
            <person name="Ito T."/>
            <person name="Fujiyama A."/>
            <person name="Inagaki F."/>
            <person name="Takami H."/>
        </authorList>
    </citation>
    <scope>NUCLEOTIDE SEQUENCE</scope>
    <source>
        <strain evidence="1">Expedition CK06-06</strain>
    </source>
</reference>
<dbReference type="AlphaFoldDB" id="X0Y0Q9"/>
<dbReference type="EMBL" id="BARS01047876">
    <property type="protein sequence ID" value="GAG30461.1"/>
    <property type="molecule type" value="Genomic_DNA"/>
</dbReference>
<organism evidence="1">
    <name type="scientific">marine sediment metagenome</name>
    <dbReference type="NCBI Taxonomy" id="412755"/>
    <lineage>
        <taxon>unclassified sequences</taxon>
        <taxon>metagenomes</taxon>
        <taxon>ecological metagenomes</taxon>
    </lineage>
</organism>
<sequence>ELELAGAEVALKSLKKKVSRQTKSSINRALKTVKTYNNSSNDPKSLWAVYVEMQKLITEIQELQSDLKWER</sequence>
<name>X0Y0Q9_9ZZZZ</name>
<feature type="non-terminal residue" evidence="1">
    <location>
        <position position="1"/>
    </location>
</feature>